<reference evidence="4 5" key="1">
    <citation type="journal article" date="2015" name="Nature">
        <title>rRNA introns, odd ribosomes, and small enigmatic genomes across a large radiation of phyla.</title>
        <authorList>
            <person name="Brown C.T."/>
            <person name="Hug L.A."/>
            <person name="Thomas B.C."/>
            <person name="Sharon I."/>
            <person name="Castelle C.J."/>
            <person name="Singh A."/>
            <person name="Wilkins M.J."/>
            <person name="Williams K.H."/>
            <person name="Banfield J.F."/>
        </authorList>
    </citation>
    <scope>NUCLEOTIDE SEQUENCE [LARGE SCALE GENOMIC DNA]</scope>
</reference>
<dbReference type="PANTHER" id="PTHR43165">
    <property type="entry name" value="METALLOPHOSPHOESTERASE"/>
    <property type="match status" value="1"/>
</dbReference>
<dbReference type="CDD" id="cd00841">
    <property type="entry name" value="MPP_YfcE"/>
    <property type="match status" value="1"/>
</dbReference>
<dbReference type="InterPro" id="IPR041802">
    <property type="entry name" value="MPP_YfcE"/>
</dbReference>
<evidence type="ECO:0000313" key="4">
    <source>
        <dbReference type="EMBL" id="KKT51325.1"/>
    </source>
</evidence>
<comment type="cofactor">
    <cofactor evidence="2">
        <name>a divalent metal cation</name>
        <dbReference type="ChEBI" id="CHEBI:60240"/>
    </cofactor>
</comment>
<dbReference type="GO" id="GO:0016787">
    <property type="term" value="F:hydrolase activity"/>
    <property type="evidence" value="ECO:0007669"/>
    <property type="project" value="UniProtKB-UniRule"/>
</dbReference>
<gene>
    <name evidence="4" type="ORF">UW44_C0013G0045</name>
</gene>
<dbReference type="Pfam" id="PF12850">
    <property type="entry name" value="Metallophos_2"/>
    <property type="match status" value="1"/>
</dbReference>
<accession>A0A0G1HWL9</accession>
<dbReference type="Gene3D" id="3.60.21.10">
    <property type="match status" value="1"/>
</dbReference>
<evidence type="ECO:0000256" key="2">
    <source>
        <dbReference type="RuleBase" id="RU362039"/>
    </source>
</evidence>
<evidence type="ECO:0000259" key="3">
    <source>
        <dbReference type="Pfam" id="PF12850"/>
    </source>
</evidence>
<dbReference type="NCBIfam" id="TIGR00040">
    <property type="entry name" value="yfcE"/>
    <property type="match status" value="1"/>
</dbReference>
<keyword evidence="2" id="KW-0479">Metal-binding</keyword>
<evidence type="ECO:0000256" key="1">
    <source>
        <dbReference type="ARBA" id="ARBA00008950"/>
    </source>
</evidence>
<evidence type="ECO:0000313" key="5">
    <source>
        <dbReference type="Proteomes" id="UP000034006"/>
    </source>
</evidence>
<protein>
    <recommendedName>
        <fullName evidence="2">Phosphoesterase</fullName>
        <ecNumber evidence="2">3.1.4.-</ecNumber>
    </recommendedName>
</protein>
<dbReference type="InterPro" id="IPR053193">
    <property type="entry name" value="MetalloPDE_YfcE-like"/>
</dbReference>
<comment type="similarity">
    <text evidence="1 2">Belongs to the metallophosphoesterase superfamily. YfcE family.</text>
</comment>
<dbReference type="InterPro" id="IPR029052">
    <property type="entry name" value="Metallo-depent_PP-like"/>
</dbReference>
<organism evidence="4 5">
    <name type="scientific">Candidatus Collierbacteria bacterium GW2011_GWB2_44_22</name>
    <dbReference type="NCBI Taxonomy" id="1618387"/>
    <lineage>
        <taxon>Bacteria</taxon>
        <taxon>Candidatus Collieribacteriota</taxon>
    </lineage>
</organism>
<proteinExistence type="inferred from homology"/>
<comment type="caution">
    <text evidence="4">The sequence shown here is derived from an EMBL/GenBank/DDBJ whole genome shotgun (WGS) entry which is preliminary data.</text>
</comment>
<dbReference type="STRING" id="1618387.UW44_C0013G0045"/>
<feature type="domain" description="Calcineurin-like phosphoesterase" evidence="3">
    <location>
        <begin position="1"/>
        <end position="167"/>
    </location>
</feature>
<sequence length="175" mass="20018">MLIGIISDTHDNLQGLKKAIQIFKENKVEMLIHCGDWCSPFTLEFFDREMEGFNIPVKSVIGNNHGDIKRIIVSNHRMKNPIEWPKTVTLKLDIDNKKTIIYHGDDFDILNALIDCQKYDIIFTGHLHRVRNEVVGKTLIINPGSTSFACESEITEEASVAIYNTQTDKAEIIRF</sequence>
<dbReference type="SUPFAM" id="SSF56300">
    <property type="entry name" value="Metallo-dependent phosphatases"/>
    <property type="match status" value="1"/>
</dbReference>
<dbReference type="InterPro" id="IPR024654">
    <property type="entry name" value="Calcineurin-like_PHP_lpxH"/>
</dbReference>
<dbReference type="AlphaFoldDB" id="A0A0G1HWL9"/>
<name>A0A0G1HWL9_9BACT</name>
<dbReference type="PANTHER" id="PTHR43165:SF1">
    <property type="entry name" value="PHOSPHODIESTERASE MJ0936"/>
    <property type="match status" value="1"/>
</dbReference>
<dbReference type="EC" id="3.1.4.-" evidence="2"/>
<dbReference type="Proteomes" id="UP000034006">
    <property type="component" value="Unassembled WGS sequence"/>
</dbReference>
<dbReference type="EMBL" id="LCIH01000013">
    <property type="protein sequence ID" value="KKT51325.1"/>
    <property type="molecule type" value="Genomic_DNA"/>
</dbReference>
<dbReference type="InterPro" id="IPR000979">
    <property type="entry name" value="Phosphodiesterase_MJ0936/Vps29"/>
</dbReference>
<dbReference type="GO" id="GO:0046872">
    <property type="term" value="F:metal ion binding"/>
    <property type="evidence" value="ECO:0007669"/>
    <property type="project" value="UniProtKB-KW"/>
</dbReference>